<protein>
    <submittedName>
        <fullName evidence="2">Putative gentamicin exporter</fullName>
    </submittedName>
</protein>
<accession>A0A0K0K532</accession>
<name>A0A0K0K532_MICEC</name>
<sequence length="645" mass="71749">MKNLRLASLVERMSRGSAPSALDPTERSRASRGTKTEIDWTGIHNPDFVALGLGGTSMMAMLWSVANGRRCVGVELRGDPSLGVHWNIREDFWHHLGLIDQLMLERYGEEGIPRKGDGRLFKLRETFYSAVTEPGDVYADEIISGGEESHVSGLIHHTEFIDDRWTDGTPKRVLTVLQPAKPPAEHDPEKVGRDMVTVLDGPSTFQAGASEVLTMLRRYLEMVEEMDIAAGVTPRVRLFLSHRVAVGDEGDGDGFLKWMRQEDGFVSLPDGRKRLIIEEVQELDYRGRYRRIRKPGTPLIDLGVPELFMIAQGFDSSDADRLGFRQEDVAVDHHDGRGAVVAQADYLAGYLELHVGARLRRRIASEFDREGNEYWVRQIAVGHEDDPEVGWILVQVPDFKTFDPILAGLVPPGTPKRAKEYLNAYQQLLREFYLEQVSLITEIPVSDLEKVQAPYGPKLFSLIERIGADALVAANGVVAGDSFGNGHFMTSGGAITGMVGHSSRVLRYWQARDAGVSQQQAIRELADQIKVDTLGWLQVSAQEFSQAVPINFGEERIKEIEKQTGRSSGERANTIDATRRHRHSLVPLDPSDWRRLSVRSGRLHSSDLPPLMTTHPAERQMMPDDMSGMGDDMRETVAAGAGSAS</sequence>
<evidence type="ECO:0000313" key="2">
    <source>
        <dbReference type="EMBL" id="AGB13923.1"/>
    </source>
</evidence>
<dbReference type="EMBL" id="JQ975418">
    <property type="protein sequence ID" value="AGB13923.1"/>
    <property type="molecule type" value="Genomic_DNA"/>
</dbReference>
<dbReference type="AlphaFoldDB" id="A0A0K0K532"/>
<organism evidence="2">
    <name type="scientific">Micromonospora echinospora</name>
    <name type="common">Micromonospora purpurea</name>
    <dbReference type="NCBI Taxonomy" id="1877"/>
    <lineage>
        <taxon>Bacteria</taxon>
        <taxon>Bacillati</taxon>
        <taxon>Actinomycetota</taxon>
        <taxon>Actinomycetes</taxon>
        <taxon>Micromonosporales</taxon>
        <taxon>Micromonosporaceae</taxon>
        <taxon>Micromonospora</taxon>
    </lineage>
</organism>
<feature type="region of interest" description="Disordered" evidence="1">
    <location>
        <begin position="15"/>
        <end position="36"/>
    </location>
</feature>
<feature type="region of interest" description="Disordered" evidence="1">
    <location>
        <begin position="603"/>
        <end position="645"/>
    </location>
</feature>
<evidence type="ECO:0000256" key="1">
    <source>
        <dbReference type="SAM" id="MobiDB-lite"/>
    </source>
</evidence>
<reference evidence="2" key="1">
    <citation type="submission" date="2012-04" db="EMBL/GenBank/DDBJ databases">
        <title>Construction of gene library of gentamicin biosynthetic gene cluster and function research of characteristic genes.</title>
        <authorList>
            <person name="Hong W."/>
            <person name="Pan C."/>
        </authorList>
    </citation>
    <scope>NUCLEOTIDE SEQUENCE</scope>
    <source>
        <strain evidence="2">G1008</strain>
    </source>
</reference>
<gene>
    <name evidence="2" type="primary">genI</name>
</gene>
<proteinExistence type="predicted"/>
<feature type="compositionally biased region" description="Basic and acidic residues" evidence="1">
    <location>
        <begin position="24"/>
        <end position="36"/>
    </location>
</feature>